<keyword evidence="1" id="KW-0175">Coiled coil</keyword>
<name>G0VAD1_NAUCA</name>
<evidence type="ECO:0000313" key="5">
    <source>
        <dbReference type="Proteomes" id="UP000001640"/>
    </source>
</evidence>
<protein>
    <recommendedName>
        <fullName evidence="3">TRIP4/RQT4 C2HC5-type zinc finger domain-containing protein</fullName>
    </recommendedName>
</protein>
<dbReference type="AlphaFoldDB" id="G0VAD1"/>
<dbReference type="eggNOG" id="KOG2845">
    <property type="taxonomic scope" value="Eukaryota"/>
</dbReference>
<dbReference type="HOGENOM" id="CLU_042447_0_0_1"/>
<dbReference type="FunCoup" id="G0VAD1">
    <property type="interactions" value="133"/>
</dbReference>
<dbReference type="PANTHER" id="PTHR12963:SF4">
    <property type="entry name" value="ACTIVATING SIGNAL COINTEGRATOR 1"/>
    <property type="match status" value="1"/>
</dbReference>
<evidence type="ECO:0000256" key="1">
    <source>
        <dbReference type="SAM" id="Coils"/>
    </source>
</evidence>
<feature type="region of interest" description="Disordered" evidence="2">
    <location>
        <begin position="234"/>
        <end position="254"/>
    </location>
</feature>
<accession>G0VAD1</accession>
<dbReference type="InterPro" id="IPR009349">
    <property type="entry name" value="TRIP4/RQT4_C2HC5_Znf"/>
</dbReference>
<sequence>MTKTQAIQYALTKVPEILPLEQDDVKQLCENIISSSHNPEAIAQGFLDILGHDDLSFEFVMKFNELLGETEKPVSPSVNEAISEQISNPPSRTTSKTNLRNERKKTTNLKPANGQLVSDVIKEPSRAKQSKQPSKQSKSTKSKTVQSLQEIDDAVRFLELDEKNVSSSGKYICNCQGLRHPIFDIAPNCLSCGKIICIKEGLHLNNCSFCGTELIPIEERVKLIQVLKDEKEQLNEETEARKTQQKQASRKPVKTYKISSGMGKNLFTEQDKLFDFIERKKERERKLQEVLKDKERHEEEIRKADANKLEEENKDKDLIAAQDRLEKLLHFQDTSAERTKIIDNASDFSMSDEAGLWGSARERALMLKKQQRNLRKWEKLENERNGKRDKYVVSMDIGPNGKVTMKEVSKDKGNVFAGSDDELDEISDEEDAEDLRAIKNLKKEITENKELETSELQSSTWDYEKDQKKFQRLKYVGKPSSPDSEKDEEPPTSEWKSRVQISADDKNALEENILAVL</sequence>
<dbReference type="GO" id="GO:0008270">
    <property type="term" value="F:zinc ion binding"/>
    <property type="evidence" value="ECO:0007669"/>
    <property type="project" value="InterPro"/>
</dbReference>
<evidence type="ECO:0000313" key="4">
    <source>
        <dbReference type="EMBL" id="CCC68861.1"/>
    </source>
</evidence>
<gene>
    <name evidence="4" type="primary">NCAS0B07770</name>
    <name evidence="4" type="ordered locus">NCAS_0B07770</name>
</gene>
<reference evidence="4 5" key="1">
    <citation type="journal article" date="2011" name="Proc. Natl. Acad. Sci. U.S.A.">
        <title>Evolutionary erosion of yeast sex chromosomes by mating-type switching accidents.</title>
        <authorList>
            <person name="Gordon J.L."/>
            <person name="Armisen D."/>
            <person name="Proux-Wera E."/>
            <person name="Oheigeartaigh S.S."/>
            <person name="Byrne K.P."/>
            <person name="Wolfe K.H."/>
        </authorList>
    </citation>
    <scope>NUCLEOTIDE SEQUENCE [LARGE SCALE GENOMIC DNA]</scope>
    <source>
        <strain evidence="5">ATCC 76901 / BCRC 22586 / CBS 4309 / NBRC 1992 / NRRL Y-12630</strain>
    </source>
</reference>
<dbReference type="STRING" id="1064592.G0VAD1"/>
<reference key="2">
    <citation type="submission" date="2011-08" db="EMBL/GenBank/DDBJ databases">
        <title>Genome sequence of Naumovozyma castellii.</title>
        <authorList>
            <person name="Gordon J.L."/>
            <person name="Armisen D."/>
            <person name="Proux-Wera E."/>
            <person name="OhEigeartaigh S.S."/>
            <person name="Byrne K.P."/>
            <person name="Wolfe K.H."/>
        </authorList>
    </citation>
    <scope>NUCLEOTIDE SEQUENCE</scope>
    <source>
        <strain>Type strain:CBS 4309</strain>
    </source>
</reference>
<dbReference type="Proteomes" id="UP000001640">
    <property type="component" value="Chromosome 2"/>
</dbReference>
<dbReference type="InParanoid" id="G0VAD1"/>
<dbReference type="GO" id="GO:1990116">
    <property type="term" value="P:ribosome-associated ubiquitin-dependent protein catabolic process"/>
    <property type="evidence" value="ECO:0007669"/>
    <property type="project" value="EnsemblFungi"/>
</dbReference>
<feature type="compositionally biased region" description="Polar residues" evidence="2">
    <location>
        <begin position="76"/>
        <end position="98"/>
    </location>
</feature>
<keyword evidence="5" id="KW-1185">Reference proteome</keyword>
<dbReference type="PANTHER" id="PTHR12963">
    <property type="entry name" value="THYROID RECEPTOR INTERACTING PROTEIN RELATED"/>
    <property type="match status" value="1"/>
</dbReference>
<proteinExistence type="predicted"/>
<evidence type="ECO:0000259" key="3">
    <source>
        <dbReference type="Pfam" id="PF06221"/>
    </source>
</evidence>
<dbReference type="OrthoDB" id="338816at2759"/>
<feature type="domain" description="TRIP4/RQT4 C2HC5-type zinc finger" evidence="3">
    <location>
        <begin position="171"/>
        <end position="224"/>
    </location>
</feature>
<dbReference type="GO" id="GO:0022626">
    <property type="term" value="C:cytosolic ribosome"/>
    <property type="evidence" value="ECO:0007669"/>
    <property type="project" value="EnsemblFungi"/>
</dbReference>
<dbReference type="RefSeq" id="XP_003675232.1">
    <property type="nucleotide sequence ID" value="XM_003675184.1"/>
</dbReference>
<dbReference type="GO" id="GO:0072344">
    <property type="term" value="P:rescue of stalled ribosome"/>
    <property type="evidence" value="ECO:0007669"/>
    <property type="project" value="EnsemblFungi"/>
</dbReference>
<dbReference type="GO" id="GO:0180022">
    <property type="term" value="C:RQC-trigger complex"/>
    <property type="evidence" value="ECO:0007669"/>
    <property type="project" value="InterPro"/>
</dbReference>
<feature type="compositionally biased region" description="Low complexity" evidence="2">
    <location>
        <begin position="130"/>
        <end position="145"/>
    </location>
</feature>
<dbReference type="InterPro" id="IPR039128">
    <property type="entry name" value="TRIP4-like"/>
</dbReference>
<dbReference type="Pfam" id="PF06221">
    <property type="entry name" value="zf-C2HC5"/>
    <property type="match status" value="1"/>
</dbReference>
<dbReference type="KEGG" id="ncs:NCAS_0B07770"/>
<organism evidence="4 5">
    <name type="scientific">Naumovozyma castellii</name>
    <name type="common">Yeast</name>
    <name type="synonym">Saccharomyces castellii</name>
    <dbReference type="NCBI Taxonomy" id="27288"/>
    <lineage>
        <taxon>Eukaryota</taxon>
        <taxon>Fungi</taxon>
        <taxon>Dikarya</taxon>
        <taxon>Ascomycota</taxon>
        <taxon>Saccharomycotina</taxon>
        <taxon>Saccharomycetes</taxon>
        <taxon>Saccharomycetales</taxon>
        <taxon>Saccharomycetaceae</taxon>
        <taxon>Naumovozyma</taxon>
    </lineage>
</organism>
<dbReference type="GeneID" id="96902418"/>
<feature type="coiled-coil region" evidence="1">
    <location>
        <begin position="277"/>
        <end position="314"/>
    </location>
</feature>
<dbReference type="GO" id="GO:0005634">
    <property type="term" value="C:nucleus"/>
    <property type="evidence" value="ECO:0007669"/>
    <property type="project" value="InterPro"/>
</dbReference>
<feature type="region of interest" description="Disordered" evidence="2">
    <location>
        <begin position="71"/>
        <end position="145"/>
    </location>
</feature>
<dbReference type="GO" id="GO:0045893">
    <property type="term" value="P:positive regulation of DNA-templated transcription"/>
    <property type="evidence" value="ECO:0007669"/>
    <property type="project" value="TreeGrafter"/>
</dbReference>
<feature type="region of interest" description="Disordered" evidence="2">
    <location>
        <begin position="473"/>
        <end position="502"/>
    </location>
</feature>
<dbReference type="EMBL" id="HE576753">
    <property type="protein sequence ID" value="CCC68861.1"/>
    <property type="molecule type" value="Genomic_DNA"/>
</dbReference>
<evidence type="ECO:0000256" key="2">
    <source>
        <dbReference type="SAM" id="MobiDB-lite"/>
    </source>
</evidence>
<dbReference type="OMA" id="MWASPQE"/>
<dbReference type="GO" id="GO:0070530">
    <property type="term" value="F:K63-linked polyubiquitin modification-dependent protein binding"/>
    <property type="evidence" value="ECO:0007669"/>
    <property type="project" value="EnsemblFungi"/>
</dbReference>